<accession>A0A420J5S7</accession>
<comment type="caution">
    <text evidence="2">The sequence shown here is derived from an EMBL/GenBank/DDBJ whole genome shotgun (WGS) entry which is preliminary data.</text>
</comment>
<evidence type="ECO:0000313" key="2">
    <source>
        <dbReference type="EMBL" id="RKF82134.1"/>
    </source>
</evidence>
<protein>
    <submittedName>
        <fullName evidence="2">Uncharacterized protein</fullName>
    </submittedName>
</protein>
<organism evidence="2 3">
    <name type="scientific">Golovinomyces cichoracearum</name>
    <dbReference type="NCBI Taxonomy" id="62708"/>
    <lineage>
        <taxon>Eukaryota</taxon>
        <taxon>Fungi</taxon>
        <taxon>Dikarya</taxon>
        <taxon>Ascomycota</taxon>
        <taxon>Pezizomycotina</taxon>
        <taxon>Leotiomycetes</taxon>
        <taxon>Erysiphales</taxon>
        <taxon>Erysiphaceae</taxon>
        <taxon>Golovinomyces</taxon>
    </lineage>
</organism>
<sequence length="68" mass="7332">MILFFTAVTVNLGTKRDEQQITAAGTGCEKTNHHSKRSSLPNHSTNMTLVTLSNTHGSSLLVFSISTV</sequence>
<evidence type="ECO:0000256" key="1">
    <source>
        <dbReference type="SAM" id="MobiDB-lite"/>
    </source>
</evidence>
<dbReference type="AlphaFoldDB" id="A0A420J5S7"/>
<dbReference type="EMBL" id="MCBR01001795">
    <property type="protein sequence ID" value="RKF82134.1"/>
    <property type="molecule type" value="Genomic_DNA"/>
</dbReference>
<feature type="region of interest" description="Disordered" evidence="1">
    <location>
        <begin position="25"/>
        <end position="44"/>
    </location>
</feature>
<evidence type="ECO:0000313" key="3">
    <source>
        <dbReference type="Proteomes" id="UP000285405"/>
    </source>
</evidence>
<gene>
    <name evidence="2" type="ORF">GcC1_017009</name>
</gene>
<name>A0A420J5S7_9PEZI</name>
<dbReference type="Proteomes" id="UP000285405">
    <property type="component" value="Unassembled WGS sequence"/>
</dbReference>
<reference evidence="2 3" key="1">
    <citation type="journal article" date="2018" name="BMC Genomics">
        <title>Comparative genome analyses reveal sequence features reflecting distinct modes of host-adaptation between dicot and monocot powdery mildew.</title>
        <authorList>
            <person name="Wu Y."/>
            <person name="Ma X."/>
            <person name="Pan Z."/>
            <person name="Kale S.D."/>
            <person name="Song Y."/>
            <person name="King H."/>
            <person name="Zhang Q."/>
            <person name="Presley C."/>
            <person name="Deng X."/>
            <person name="Wei C.I."/>
            <person name="Xiao S."/>
        </authorList>
    </citation>
    <scope>NUCLEOTIDE SEQUENCE [LARGE SCALE GENOMIC DNA]</scope>
    <source>
        <strain evidence="2">UCSC1</strain>
    </source>
</reference>
<proteinExistence type="predicted"/>